<feature type="domain" description="Ribosomal RNA small subunit methyltransferase E methyltransferase" evidence="13">
    <location>
        <begin position="75"/>
        <end position="235"/>
    </location>
</feature>
<dbReference type="SUPFAM" id="SSF88697">
    <property type="entry name" value="PUA domain-like"/>
    <property type="match status" value="1"/>
</dbReference>
<protein>
    <recommendedName>
        <fullName evidence="4 12">Ribosomal RNA small subunit methyltransferase E</fullName>
        <ecNumber evidence="3 12">2.1.1.193</ecNumber>
    </recommendedName>
</protein>
<keyword evidence="6 12" id="KW-0698">rRNA processing</keyword>
<dbReference type="Gene3D" id="3.40.1280.10">
    <property type="match status" value="1"/>
</dbReference>
<dbReference type="NCBIfam" id="NF008692">
    <property type="entry name" value="PRK11713.1-5"/>
    <property type="match status" value="1"/>
</dbReference>
<dbReference type="PIRSF" id="PIRSF015601">
    <property type="entry name" value="MTase_slr0722"/>
    <property type="match status" value="1"/>
</dbReference>
<dbReference type="RefSeq" id="WP_126777371.1">
    <property type="nucleotide sequence ID" value="NZ_PIPM01000010.1"/>
</dbReference>
<comment type="function">
    <text evidence="10 12">Specifically methylates the N3 position of the uracil ring of uridine 1498 (m3U1498) in 16S rRNA. Acts on the fully assembled 30S ribosomal subunit.</text>
</comment>
<evidence type="ECO:0000256" key="12">
    <source>
        <dbReference type="PIRNR" id="PIRNR015601"/>
    </source>
</evidence>
<evidence type="ECO:0000256" key="11">
    <source>
        <dbReference type="ARBA" id="ARBA00047944"/>
    </source>
</evidence>
<evidence type="ECO:0000259" key="14">
    <source>
        <dbReference type="Pfam" id="PF20260"/>
    </source>
</evidence>
<evidence type="ECO:0000256" key="6">
    <source>
        <dbReference type="ARBA" id="ARBA00022552"/>
    </source>
</evidence>
<dbReference type="CDD" id="cd18084">
    <property type="entry name" value="RsmE-like"/>
    <property type="match status" value="1"/>
</dbReference>
<evidence type="ECO:0000256" key="3">
    <source>
        <dbReference type="ARBA" id="ARBA00012328"/>
    </source>
</evidence>
<keyword evidence="8 12" id="KW-0808">Transferase</keyword>
<comment type="catalytic activity">
    <reaction evidence="11 12">
        <text>uridine(1498) in 16S rRNA + S-adenosyl-L-methionine = N(3)-methyluridine(1498) in 16S rRNA + S-adenosyl-L-homocysteine + H(+)</text>
        <dbReference type="Rhea" id="RHEA:42920"/>
        <dbReference type="Rhea" id="RHEA-COMP:10283"/>
        <dbReference type="Rhea" id="RHEA-COMP:10284"/>
        <dbReference type="ChEBI" id="CHEBI:15378"/>
        <dbReference type="ChEBI" id="CHEBI:57856"/>
        <dbReference type="ChEBI" id="CHEBI:59789"/>
        <dbReference type="ChEBI" id="CHEBI:65315"/>
        <dbReference type="ChEBI" id="CHEBI:74502"/>
        <dbReference type="EC" id="2.1.1.193"/>
    </reaction>
</comment>
<organism evidence="15 16">
    <name type="scientific">Aliidiomarina sanyensis</name>
    <dbReference type="NCBI Taxonomy" id="1249555"/>
    <lineage>
        <taxon>Bacteria</taxon>
        <taxon>Pseudomonadati</taxon>
        <taxon>Pseudomonadota</taxon>
        <taxon>Gammaproteobacteria</taxon>
        <taxon>Alteromonadales</taxon>
        <taxon>Idiomarinaceae</taxon>
        <taxon>Aliidiomarina</taxon>
    </lineage>
</organism>
<dbReference type="EC" id="2.1.1.193" evidence="3 12"/>
<comment type="subcellular location">
    <subcellularLocation>
        <location evidence="1 12">Cytoplasm</location>
    </subcellularLocation>
</comment>
<feature type="domain" description="Ribosomal RNA small subunit methyltransferase E PUA-like" evidence="14">
    <location>
        <begin position="20"/>
        <end position="66"/>
    </location>
</feature>
<dbReference type="Proteomes" id="UP000288405">
    <property type="component" value="Unassembled WGS sequence"/>
</dbReference>
<dbReference type="Pfam" id="PF20260">
    <property type="entry name" value="PUA_4"/>
    <property type="match status" value="1"/>
</dbReference>
<comment type="similarity">
    <text evidence="2 12">Belongs to the RNA methyltransferase RsmE family.</text>
</comment>
<dbReference type="NCBIfam" id="TIGR00046">
    <property type="entry name" value="RsmE family RNA methyltransferase"/>
    <property type="match status" value="1"/>
</dbReference>
<keyword evidence="7 12" id="KW-0489">Methyltransferase</keyword>
<dbReference type="OrthoDB" id="9815641at2"/>
<dbReference type="AlphaFoldDB" id="A0A432WCI2"/>
<proteinExistence type="inferred from homology"/>
<evidence type="ECO:0000256" key="5">
    <source>
        <dbReference type="ARBA" id="ARBA00022490"/>
    </source>
</evidence>
<name>A0A432WCI2_9GAMM</name>
<keyword evidence="5 12" id="KW-0963">Cytoplasm</keyword>
<dbReference type="Gene3D" id="2.40.240.20">
    <property type="entry name" value="Hypothetical PUA domain-like, domain 1"/>
    <property type="match status" value="1"/>
</dbReference>
<evidence type="ECO:0000256" key="9">
    <source>
        <dbReference type="ARBA" id="ARBA00022691"/>
    </source>
</evidence>
<dbReference type="InterPro" id="IPR006700">
    <property type="entry name" value="RsmE"/>
</dbReference>
<dbReference type="GO" id="GO:0070042">
    <property type="term" value="F:rRNA (uridine-N3-)-methyltransferase activity"/>
    <property type="evidence" value="ECO:0007669"/>
    <property type="project" value="TreeGrafter"/>
</dbReference>
<dbReference type="GO" id="GO:0005737">
    <property type="term" value="C:cytoplasm"/>
    <property type="evidence" value="ECO:0007669"/>
    <property type="project" value="UniProtKB-SubCell"/>
</dbReference>
<dbReference type="GO" id="GO:0070475">
    <property type="term" value="P:rRNA base methylation"/>
    <property type="evidence" value="ECO:0007669"/>
    <property type="project" value="TreeGrafter"/>
</dbReference>
<dbReference type="EMBL" id="PIPM01000010">
    <property type="protein sequence ID" value="RUO30177.1"/>
    <property type="molecule type" value="Genomic_DNA"/>
</dbReference>
<dbReference type="InterPro" id="IPR015947">
    <property type="entry name" value="PUA-like_sf"/>
</dbReference>
<dbReference type="InterPro" id="IPR029028">
    <property type="entry name" value="Alpha/beta_knot_MTases"/>
</dbReference>
<sequence length="241" mass="26408">MRIPRIFHPEPLQAGTQVTLSDDASHHVGRVLRMQVGQALELFTGDDHRFEAVIQAVSKKSVTVDVIQAHYDARESPLEIHLVQGISKGDRMDFVLQKSVELGVTSITPVFTERCNVKLSGERLEKKQDQWQKIVLGACEQSGRNTVPTVHPACTLAQWLAKPRAGQALILDPHANTRFRTIQPAATYTLLIGPEGGFSDAEVRLLAEHQCTGVALGPRVLRTETAALAAITALQSHFGDL</sequence>
<dbReference type="PANTHER" id="PTHR30027:SF3">
    <property type="entry name" value="16S RRNA (URACIL(1498)-N(3))-METHYLTRANSFERASE"/>
    <property type="match status" value="1"/>
</dbReference>
<dbReference type="Pfam" id="PF04452">
    <property type="entry name" value="Methyltrans_RNA"/>
    <property type="match status" value="1"/>
</dbReference>
<dbReference type="InterPro" id="IPR029026">
    <property type="entry name" value="tRNA_m1G_MTases_N"/>
</dbReference>
<evidence type="ECO:0000256" key="2">
    <source>
        <dbReference type="ARBA" id="ARBA00005528"/>
    </source>
</evidence>
<keyword evidence="16" id="KW-1185">Reference proteome</keyword>
<evidence type="ECO:0000313" key="16">
    <source>
        <dbReference type="Proteomes" id="UP000288405"/>
    </source>
</evidence>
<evidence type="ECO:0000256" key="1">
    <source>
        <dbReference type="ARBA" id="ARBA00004496"/>
    </source>
</evidence>
<dbReference type="SUPFAM" id="SSF75217">
    <property type="entry name" value="alpha/beta knot"/>
    <property type="match status" value="1"/>
</dbReference>
<evidence type="ECO:0000256" key="4">
    <source>
        <dbReference type="ARBA" id="ARBA00013673"/>
    </source>
</evidence>
<dbReference type="InterPro" id="IPR046887">
    <property type="entry name" value="RsmE_PUA-like"/>
</dbReference>
<evidence type="ECO:0000259" key="13">
    <source>
        <dbReference type="Pfam" id="PF04452"/>
    </source>
</evidence>
<dbReference type="PANTHER" id="PTHR30027">
    <property type="entry name" value="RIBOSOMAL RNA SMALL SUBUNIT METHYLTRANSFERASE E"/>
    <property type="match status" value="1"/>
</dbReference>
<evidence type="ECO:0000313" key="15">
    <source>
        <dbReference type="EMBL" id="RUO30177.1"/>
    </source>
</evidence>
<gene>
    <name evidence="15" type="ORF">CWE11_09475</name>
</gene>
<evidence type="ECO:0000256" key="8">
    <source>
        <dbReference type="ARBA" id="ARBA00022679"/>
    </source>
</evidence>
<evidence type="ECO:0000256" key="7">
    <source>
        <dbReference type="ARBA" id="ARBA00022603"/>
    </source>
</evidence>
<evidence type="ECO:0000256" key="10">
    <source>
        <dbReference type="ARBA" id="ARBA00025699"/>
    </source>
</evidence>
<comment type="caution">
    <text evidence="15">The sequence shown here is derived from an EMBL/GenBank/DDBJ whole genome shotgun (WGS) entry which is preliminary data.</text>
</comment>
<dbReference type="InterPro" id="IPR046886">
    <property type="entry name" value="RsmE_MTase_dom"/>
</dbReference>
<keyword evidence="9 12" id="KW-0949">S-adenosyl-L-methionine</keyword>
<accession>A0A432WCI2</accession>
<reference evidence="15 16" key="1">
    <citation type="journal article" date="2011" name="Front. Microbiol.">
        <title>Genomic signatures of strain selection and enhancement in Bacillus atrophaeus var. globigii, a historical biowarfare simulant.</title>
        <authorList>
            <person name="Gibbons H.S."/>
            <person name="Broomall S.M."/>
            <person name="McNew L.A."/>
            <person name="Daligault H."/>
            <person name="Chapman C."/>
            <person name="Bruce D."/>
            <person name="Karavis M."/>
            <person name="Krepps M."/>
            <person name="McGregor P.A."/>
            <person name="Hong C."/>
            <person name="Park K.H."/>
            <person name="Akmal A."/>
            <person name="Feldman A."/>
            <person name="Lin J.S."/>
            <person name="Chang W.E."/>
            <person name="Higgs B.W."/>
            <person name="Demirev P."/>
            <person name="Lindquist J."/>
            <person name="Liem A."/>
            <person name="Fochler E."/>
            <person name="Read T.D."/>
            <person name="Tapia R."/>
            <person name="Johnson S."/>
            <person name="Bishop-Lilly K.A."/>
            <person name="Detter C."/>
            <person name="Han C."/>
            <person name="Sozhamannan S."/>
            <person name="Rosenzweig C.N."/>
            <person name="Skowronski E.W."/>
        </authorList>
    </citation>
    <scope>NUCLEOTIDE SEQUENCE [LARGE SCALE GENOMIC DNA]</scope>
    <source>
        <strain evidence="15 16">GYP-17</strain>
    </source>
</reference>